<dbReference type="RefSeq" id="WP_132404907.1">
    <property type="nucleotide sequence ID" value="NZ_SMKA01000027.1"/>
</dbReference>
<comment type="caution">
    <text evidence="7">The sequence shown here is derived from an EMBL/GenBank/DDBJ whole genome shotgun (WGS) entry which is preliminary data.</text>
</comment>
<evidence type="ECO:0000256" key="1">
    <source>
        <dbReference type="ARBA" id="ARBA00004196"/>
    </source>
</evidence>
<dbReference type="AlphaFoldDB" id="A0A4R4Q9G8"/>
<dbReference type="PANTHER" id="PTHR30532:SF24">
    <property type="entry name" value="FERRIC ENTEROBACTIN-BINDING PERIPLASMIC PROTEIN FEPB"/>
    <property type="match status" value="1"/>
</dbReference>
<keyword evidence="8" id="KW-1185">Reference proteome</keyword>
<dbReference type="SUPFAM" id="SSF53807">
    <property type="entry name" value="Helical backbone' metal receptor"/>
    <property type="match status" value="1"/>
</dbReference>
<dbReference type="GO" id="GO:0030288">
    <property type="term" value="C:outer membrane-bounded periplasmic space"/>
    <property type="evidence" value="ECO:0007669"/>
    <property type="project" value="TreeGrafter"/>
</dbReference>
<evidence type="ECO:0000256" key="5">
    <source>
        <dbReference type="SAM" id="SignalP"/>
    </source>
</evidence>
<dbReference type="Gene3D" id="3.40.50.1980">
    <property type="entry name" value="Nitrogenase molybdenum iron protein domain"/>
    <property type="match status" value="2"/>
</dbReference>
<accession>A0A4R4Q9G8</accession>
<dbReference type="PANTHER" id="PTHR30532">
    <property type="entry name" value="IRON III DICITRATE-BINDING PERIPLASMIC PROTEIN"/>
    <property type="match status" value="1"/>
</dbReference>
<name>A0A4R4Q9G8_9ACTN</name>
<evidence type="ECO:0000256" key="4">
    <source>
        <dbReference type="ARBA" id="ARBA00022729"/>
    </source>
</evidence>
<dbReference type="Pfam" id="PF01497">
    <property type="entry name" value="Peripla_BP_2"/>
    <property type="match status" value="1"/>
</dbReference>
<evidence type="ECO:0000259" key="6">
    <source>
        <dbReference type="PROSITE" id="PS50983"/>
    </source>
</evidence>
<evidence type="ECO:0000256" key="3">
    <source>
        <dbReference type="ARBA" id="ARBA00022448"/>
    </source>
</evidence>
<comment type="subcellular location">
    <subcellularLocation>
        <location evidence="1">Cell envelope</location>
    </subcellularLocation>
</comment>
<dbReference type="EMBL" id="SMKA01000027">
    <property type="protein sequence ID" value="TDC31996.1"/>
    <property type="molecule type" value="Genomic_DNA"/>
</dbReference>
<evidence type="ECO:0000313" key="7">
    <source>
        <dbReference type="EMBL" id="TDC31996.1"/>
    </source>
</evidence>
<feature type="chain" id="PRO_5020678946" evidence="5">
    <location>
        <begin position="26"/>
        <end position="344"/>
    </location>
</feature>
<dbReference type="OrthoDB" id="1846031at2"/>
<sequence length="344" mass="36664">MRNLLRPLVLLVVPLLALTACGAEAKEPAAADGQTQGGVEAGAYPVTIKNKYGDAVIKESPKRVVAVGLIEQDALLALGVVPVGTTEWFGEKPGALFPWAKEKLGSGALPTVLSDKDGIQFEKLAALQPDLIVGLYSSITADDYKKLTAIATTIAQPADGSADYSVTWQTVTRTIGQAVGKPKAADELVTGVEKKFEEARAAHPEFKGKTGLMASPWEGYFVYGPQDPRSKVLADLGLVMPPEMDKLVGDKFGANISAEKIGLFDQQVLVWFPAKDGTAKLKADPLLKNLKARTEAREIFIEEDYNDLFYGATSFVSVLSLPIVLEKLVPKLAAALDGNPATNA</sequence>
<reference evidence="7 8" key="1">
    <citation type="submission" date="2019-03" db="EMBL/GenBank/DDBJ databases">
        <title>Draft genome sequences of novel Actinobacteria.</title>
        <authorList>
            <person name="Sahin N."/>
            <person name="Ay H."/>
            <person name="Saygin H."/>
        </authorList>
    </citation>
    <scope>NUCLEOTIDE SEQUENCE [LARGE SCALE GENOMIC DNA]</scope>
    <source>
        <strain evidence="7 8">JCM 30547</strain>
    </source>
</reference>
<keyword evidence="3" id="KW-0813">Transport</keyword>
<keyword evidence="4 5" id="KW-0732">Signal</keyword>
<gene>
    <name evidence="7" type="ORF">E1261_09505</name>
</gene>
<protein>
    <submittedName>
        <fullName evidence="7">Iron-siderophore ABC transporter substrate-binding protein</fullName>
    </submittedName>
</protein>
<feature type="domain" description="Fe/B12 periplasmic-binding" evidence="6">
    <location>
        <begin position="63"/>
        <end position="336"/>
    </location>
</feature>
<evidence type="ECO:0000313" key="8">
    <source>
        <dbReference type="Proteomes" id="UP000295075"/>
    </source>
</evidence>
<comment type="similarity">
    <text evidence="2">Belongs to the bacterial solute-binding protein 8 family.</text>
</comment>
<dbReference type="InterPro" id="IPR002491">
    <property type="entry name" value="ABC_transptr_periplasmic_BD"/>
</dbReference>
<feature type="signal peptide" evidence="5">
    <location>
        <begin position="1"/>
        <end position="25"/>
    </location>
</feature>
<proteinExistence type="inferred from homology"/>
<organism evidence="7 8">
    <name type="scientific">Kribbella albertanoniae</name>
    <dbReference type="NCBI Taxonomy" id="1266829"/>
    <lineage>
        <taxon>Bacteria</taxon>
        <taxon>Bacillati</taxon>
        <taxon>Actinomycetota</taxon>
        <taxon>Actinomycetes</taxon>
        <taxon>Propionibacteriales</taxon>
        <taxon>Kribbellaceae</taxon>
        <taxon>Kribbella</taxon>
    </lineage>
</organism>
<dbReference type="CDD" id="cd01146">
    <property type="entry name" value="FhuD"/>
    <property type="match status" value="1"/>
</dbReference>
<evidence type="ECO:0000256" key="2">
    <source>
        <dbReference type="ARBA" id="ARBA00008814"/>
    </source>
</evidence>
<dbReference type="PROSITE" id="PS51257">
    <property type="entry name" value="PROKAR_LIPOPROTEIN"/>
    <property type="match status" value="1"/>
</dbReference>
<dbReference type="Proteomes" id="UP000295075">
    <property type="component" value="Unassembled WGS sequence"/>
</dbReference>
<dbReference type="PROSITE" id="PS50983">
    <property type="entry name" value="FE_B12_PBP"/>
    <property type="match status" value="1"/>
</dbReference>
<dbReference type="GO" id="GO:1901678">
    <property type="term" value="P:iron coordination entity transport"/>
    <property type="evidence" value="ECO:0007669"/>
    <property type="project" value="UniProtKB-ARBA"/>
</dbReference>
<dbReference type="InterPro" id="IPR051313">
    <property type="entry name" value="Bact_iron-sidero_bind"/>
</dbReference>